<feature type="compositionally biased region" description="Polar residues" evidence="1">
    <location>
        <begin position="257"/>
        <end position="284"/>
    </location>
</feature>
<accession>A0A9I9DF84</accession>
<reference evidence="2" key="1">
    <citation type="submission" date="2023-03" db="UniProtKB">
        <authorList>
            <consortium name="EnsemblPlants"/>
        </authorList>
    </citation>
    <scope>IDENTIFICATION</scope>
</reference>
<dbReference type="AlphaFoldDB" id="A0A9I9DF84"/>
<feature type="region of interest" description="Disordered" evidence="1">
    <location>
        <begin position="1"/>
        <end position="88"/>
    </location>
</feature>
<dbReference type="PANTHER" id="PTHR34468:SF2">
    <property type="entry name" value="MICROTUBULE-ASSOCIATED FUTSCH-LIKE PROTEIN"/>
    <property type="match status" value="1"/>
</dbReference>
<evidence type="ECO:0008006" key="3">
    <source>
        <dbReference type="Google" id="ProtNLM"/>
    </source>
</evidence>
<feature type="region of interest" description="Disordered" evidence="1">
    <location>
        <begin position="206"/>
        <end position="346"/>
    </location>
</feature>
<feature type="compositionally biased region" description="Low complexity" evidence="1">
    <location>
        <begin position="50"/>
        <end position="68"/>
    </location>
</feature>
<evidence type="ECO:0000313" key="2">
    <source>
        <dbReference type="EnsemblPlants" id="MELO3C017158.2.1"/>
    </source>
</evidence>
<organism evidence="2">
    <name type="scientific">Cucumis melo</name>
    <name type="common">Muskmelon</name>
    <dbReference type="NCBI Taxonomy" id="3656"/>
    <lineage>
        <taxon>Eukaryota</taxon>
        <taxon>Viridiplantae</taxon>
        <taxon>Streptophyta</taxon>
        <taxon>Embryophyta</taxon>
        <taxon>Tracheophyta</taxon>
        <taxon>Spermatophyta</taxon>
        <taxon>Magnoliopsida</taxon>
        <taxon>eudicotyledons</taxon>
        <taxon>Gunneridae</taxon>
        <taxon>Pentapetalae</taxon>
        <taxon>rosids</taxon>
        <taxon>fabids</taxon>
        <taxon>Cucurbitales</taxon>
        <taxon>Cucurbitaceae</taxon>
        <taxon>Benincaseae</taxon>
        <taxon>Cucumis</taxon>
    </lineage>
</organism>
<sequence length="370" mass="40882">MEESIKDQQSTPFPGNSARPKLQRYALRSGTKSKDEKLPAPAPELSNPPSSASKRGRSVSSVSKSVGVLDLSAKDKSAKPPRRLSIPTKNVSPARKLVGNITPISEVRRTARSQGKSDTPVSDFSRSSKKTFHLLSSTSYWLSQIKLSEAASKHSVSLGFFKLALEAGCKPLHRMRDELKSYINRCNLDESEQTVKDLLENYNSAQETEQLQVSESITQGPEVGTRSSDDEVHSSSSSVEPRKLKPKSLNADVAKTTPVTEVNQRNLTTTPRNRGTWNKNAAPNSTSETTKKSLKKPHKPNKQEPIQGREKTKKQAKKQPSEKAPASRSPEEDSVQSNKENLEAPQIEVISTEQLILILRKCDIELYSNI</sequence>
<dbReference type="EnsemblPlants" id="MELO3C017158.2.1">
    <property type="protein sequence ID" value="MELO3C017158.2.1"/>
    <property type="gene ID" value="MELO3C017158.2"/>
</dbReference>
<evidence type="ECO:0000256" key="1">
    <source>
        <dbReference type="SAM" id="MobiDB-lite"/>
    </source>
</evidence>
<dbReference type="Gramene" id="MELO3C017158.2.1">
    <property type="protein sequence ID" value="MELO3C017158.2.1"/>
    <property type="gene ID" value="MELO3C017158.2"/>
</dbReference>
<name>A0A9I9DF84_CUCME</name>
<feature type="compositionally biased region" description="Polar residues" evidence="1">
    <location>
        <begin position="206"/>
        <end position="219"/>
    </location>
</feature>
<protein>
    <recommendedName>
        <fullName evidence="3">Microtubule-associated protein futsch-like</fullName>
    </recommendedName>
</protein>
<proteinExistence type="predicted"/>
<dbReference type="PANTHER" id="PTHR34468">
    <property type="entry name" value="MICROTUBULE-ASSOCIATED FUTSCH-LIKE PROTEIN"/>
    <property type="match status" value="1"/>
</dbReference>